<feature type="transmembrane region" description="Helical" evidence="1">
    <location>
        <begin position="7"/>
        <end position="27"/>
    </location>
</feature>
<gene>
    <name evidence="2" type="ORF">RM573_14020</name>
</gene>
<keyword evidence="1" id="KW-0812">Transmembrane</keyword>
<name>A0ABU3A3H4_9GAMM</name>
<sequence length="94" mass="11061">MTSIYKPLIKFIFISITLITGFAFSAFSTVKQSQTDYHKVKNRMTEQNSHTKAQLHFQPKSRYGKKLQRDLNRLMPGSKQFTPRFLNYVLTDKK</sequence>
<keyword evidence="3" id="KW-1185">Reference proteome</keyword>
<evidence type="ECO:0000256" key="1">
    <source>
        <dbReference type="SAM" id="Phobius"/>
    </source>
</evidence>
<evidence type="ECO:0000313" key="3">
    <source>
        <dbReference type="Proteomes" id="UP001266357"/>
    </source>
</evidence>
<accession>A0ABU3A3H4</accession>
<dbReference type="Proteomes" id="UP001266357">
    <property type="component" value="Unassembled WGS sequence"/>
</dbReference>
<organism evidence="2 3">
    <name type="scientific">Thalassotalea castellviae</name>
    <dbReference type="NCBI Taxonomy" id="3075612"/>
    <lineage>
        <taxon>Bacteria</taxon>
        <taxon>Pseudomonadati</taxon>
        <taxon>Pseudomonadota</taxon>
        <taxon>Gammaproteobacteria</taxon>
        <taxon>Alteromonadales</taxon>
        <taxon>Colwelliaceae</taxon>
        <taxon>Thalassotalea</taxon>
    </lineage>
</organism>
<comment type="caution">
    <text evidence="2">The sequence shown here is derived from an EMBL/GenBank/DDBJ whole genome shotgun (WGS) entry which is preliminary data.</text>
</comment>
<dbReference type="EMBL" id="JAVRIF010000008">
    <property type="protein sequence ID" value="MDT0604722.1"/>
    <property type="molecule type" value="Genomic_DNA"/>
</dbReference>
<reference evidence="2 3" key="1">
    <citation type="submission" date="2023-09" db="EMBL/GenBank/DDBJ databases">
        <authorList>
            <person name="Rey-Velasco X."/>
        </authorList>
    </citation>
    <scope>NUCLEOTIDE SEQUENCE [LARGE SCALE GENOMIC DNA]</scope>
    <source>
        <strain evidence="2 3">W431</strain>
    </source>
</reference>
<evidence type="ECO:0000313" key="2">
    <source>
        <dbReference type="EMBL" id="MDT0604722.1"/>
    </source>
</evidence>
<keyword evidence="1" id="KW-1133">Transmembrane helix</keyword>
<evidence type="ECO:0008006" key="4">
    <source>
        <dbReference type="Google" id="ProtNLM"/>
    </source>
</evidence>
<keyword evidence="1" id="KW-0472">Membrane</keyword>
<protein>
    <recommendedName>
        <fullName evidence="4">DUF3613 domain-containing protein</fullName>
    </recommendedName>
</protein>
<dbReference type="RefSeq" id="WP_311583339.1">
    <property type="nucleotide sequence ID" value="NZ_JAVRIF010000008.1"/>
</dbReference>
<proteinExistence type="predicted"/>